<dbReference type="EMBL" id="CAJVPZ010002672">
    <property type="protein sequence ID" value="CAG8517428.1"/>
    <property type="molecule type" value="Genomic_DNA"/>
</dbReference>
<protein>
    <submittedName>
        <fullName evidence="1">15080_t:CDS:1</fullName>
    </submittedName>
</protein>
<proteinExistence type="predicted"/>
<keyword evidence="2" id="KW-1185">Reference proteome</keyword>
<evidence type="ECO:0000313" key="1">
    <source>
        <dbReference type="EMBL" id="CAG8517428.1"/>
    </source>
</evidence>
<accession>A0A9N9A4L0</accession>
<reference evidence="1" key="1">
    <citation type="submission" date="2021-06" db="EMBL/GenBank/DDBJ databases">
        <authorList>
            <person name="Kallberg Y."/>
            <person name="Tangrot J."/>
            <person name="Rosling A."/>
        </authorList>
    </citation>
    <scope>NUCLEOTIDE SEQUENCE</scope>
    <source>
        <strain evidence="1">IN212</strain>
    </source>
</reference>
<comment type="caution">
    <text evidence="1">The sequence shown here is derived from an EMBL/GenBank/DDBJ whole genome shotgun (WGS) entry which is preliminary data.</text>
</comment>
<gene>
    <name evidence="1" type="ORF">RFULGI_LOCUS3189</name>
</gene>
<organism evidence="1 2">
    <name type="scientific">Racocetra fulgida</name>
    <dbReference type="NCBI Taxonomy" id="60492"/>
    <lineage>
        <taxon>Eukaryota</taxon>
        <taxon>Fungi</taxon>
        <taxon>Fungi incertae sedis</taxon>
        <taxon>Mucoromycota</taxon>
        <taxon>Glomeromycotina</taxon>
        <taxon>Glomeromycetes</taxon>
        <taxon>Diversisporales</taxon>
        <taxon>Gigasporaceae</taxon>
        <taxon>Racocetra</taxon>
    </lineage>
</organism>
<dbReference type="AlphaFoldDB" id="A0A9N9A4L0"/>
<sequence>MAKIPYAAPTNRDGIDWFIRCTQKMIVVRQMLYEGIGTCEDEEKVGGAVVEKLRRGTWQLTGREWQEKESDAYNNETSVVLREEQEGNWVMVKQCRGREESLDYSLCPEFEDEQGARQSTECYNRYSSSAGMSVMNEHRATRGSTTRTHFLKPFFESLLHASACLQYGIDQYAYSLYGIDAKFQIALEEELKIENFDIIITKFPRWNGVVPEWGERLLLEVGQAIKG</sequence>
<feature type="non-terminal residue" evidence="1">
    <location>
        <position position="227"/>
    </location>
</feature>
<dbReference type="Proteomes" id="UP000789396">
    <property type="component" value="Unassembled WGS sequence"/>
</dbReference>
<evidence type="ECO:0000313" key="2">
    <source>
        <dbReference type="Proteomes" id="UP000789396"/>
    </source>
</evidence>
<dbReference type="OrthoDB" id="2339954at2759"/>
<name>A0A9N9A4L0_9GLOM</name>